<dbReference type="AlphaFoldDB" id="A0AA42MST6"/>
<evidence type="ECO:0000313" key="3">
    <source>
        <dbReference type="EMBL" id="MDH0969142.1"/>
    </source>
</evidence>
<feature type="compositionally biased region" description="Polar residues" evidence="1">
    <location>
        <begin position="31"/>
        <end position="42"/>
    </location>
</feature>
<evidence type="ECO:0000313" key="4">
    <source>
        <dbReference type="Proteomes" id="UP001159915"/>
    </source>
</evidence>
<proteinExistence type="predicted"/>
<sequence length="477" mass="55113">MNNKYPKGKSYPKSQGNTETRTETTLKKPVQKTTQTRKNTVESPKFPQFFSAESSRLTDFSTPIYNMGVTTFDSRLKYDEFTFPRRLDNCKMVLTEKGNVPVLHSVPCDEYGIASHDWITFGFCQSTLGQEYYSLDPMTADSELTYGIETFLDHHLHEIFGFGLGEKRQNGMHNYKFAYELQDKMGMVLYGHSSRRISIQINGTGCALARKGWEVRLYQYLTSYQKFYDPQTGFLKETGPREPKLTRVDLAYDDFEGQYITVDQADEWDDVGGFWCGGRQPKIEKIGPWKRPNGKGRTFAVGDRTSGKYARFYERGKKEGSPLSPWVRAEVEFKSKDRYIPLDILLSPSQYFLGAYPCFEWLAKQLEKDFCTPEKTKVVKKQSEISWDKAIDVIKVQFGKYFRQFAKVVEPQELINMISSDKDEVPKRLKFSHAAVMQSIRLNQHFETKPTSLEEMPLFVGKPLVNMSAYKEFVHAI</sequence>
<keyword evidence="3" id="KW-0396">Initiation factor</keyword>
<keyword evidence="3" id="KW-0648">Protein biosynthesis</keyword>
<feature type="domain" description="Replication initiation protein-like C-terminal" evidence="2">
    <location>
        <begin position="244"/>
        <end position="399"/>
    </location>
</feature>
<dbReference type="RefSeq" id="WP_279670033.1">
    <property type="nucleotide sequence ID" value="NZ_JAOCBE010000001.1"/>
</dbReference>
<accession>A0AA42MST6</accession>
<feature type="region of interest" description="Disordered" evidence="1">
    <location>
        <begin position="1"/>
        <end position="42"/>
    </location>
</feature>
<dbReference type="Proteomes" id="UP001159915">
    <property type="component" value="Unassembled WGS sequence"/>
</dbReference>
<reference evidence="3" key="1">
    <citation type="submission" date="2022-09" db="EMBL/GenBank/DDBJ databases">
        <title>Intensive care unit water sources are persistently colonized with multi-drug resistant bacteria and are the site of extensive horizontal gene transfer of antibiotic resistance genes.</title>
        <authorList>
            <person name="Diorio-Toth L."/>
        </authorList>
    </citation>
    <scope>NUCLEOTIDE SEQUENCE</scope>
    <source>
        <strain evidence="3">GD03920</strain>
    </source>
</reference>
<dbReference type="Pfam" id="PF02486">
    <property type="entry name" value="Rep_trans"/>
    <property type="match status" value="1"/>
</dbReference>
<evidence type="ECO:0000259" key="2">
    <source>
        <dbReference type="Pfam" id="PF02486"/>
    </source>
</evidence>
<protein>
    <submittedName>
        <fullName evidence="3">Replication initiation factor domain-containing protein</fullName>
    </submittedName>
</protein>
<organism evidence="3 4">
    <name type="scientific">Acinetobacter johnsonii</name>
    <dbReference type="NCBI Taxonomy" id="40214"/>
    <lineage>
        <taxon>Bacteria</taxon>
        <taxon>Pseudomonadati</taxon>
        <taxon>Pseudomonadota</taxon>
        <taxon>Gammaproteobacteria</taxon>
        <taxon>Moraxellales</taxon>
        <taxon>Moraxellaceae</taxon>
        <taxon>Acinetobacter</taxon>
    </lineage>
</organism>
<name>A0AA42MST6_ACIJO</name>
<evidence type="ECO:0000256" key="1">
    <source>
        <dbReference type="SAM" id="MobiDB-lite"/>
    </source>
</evidence>
<comment type="caution">
    <text evidence="3">The sequence shown here is derived from an EMBL/GenBank/DDBJ whole genome shotgun (WGS) entry which is preliminary data.</text>
</comment>
<gene>
    <name evidence="3" type="ORF">N5C10_07650</name>
</gene>
<dbReference type="EMBL" id="JAOCBE010000001">
    <property type="protein sequence ID" value="MDH0969142.1"/>
    <property type="molecule type" value="Genomic_DNA"/>
</dbReference>
<dbReference type="GO" id="GO:0003743">
    <property type="term" value="F:translation initiation factor activity"/>
    <property type="evidence" value="ECO:0007669"/>
    <property type="project" value="UniProtKB-KW"/>
</dbReference>
<dbReference type="InterPro" id="IPR003491">
    <property type="entry name" value="REP-like_C"/>
</dbReference>